<keyword evidence="2" id="KW-1185">Reference proteome</keyword>
<evidence type="ECO:0000313" key="2">
    <source>
        <dbReference type="Proteomes" id="UP000606786"/>
    </source>
</evidence>
<gene>
    <name evidence="1" type="ORF">CCAP1982_LOCUS1893</name>
</gene>
<dbReference type="AlphaFoldDB" id="A0A811U6Q8"/>
<dbReference type="EMBL" id="CAJHJT010000001">
    <property type="protein sequence ID" value="CAD6993063.1"/>
    <property type="molecule type" value="Genomic_DNA"/>
</dbReference>
<dbReference type="Proteomes" id="UP000606786">
    <property type="component" value="Unassembled WGS sequence"/>
</dbReference>
<proteinExistence type="predicted"/>
<protein>
    <submittedName>
        <fullName evidence="1">(Mediterranean fruit fly) hypothetical protein</fullName>
    </submittedName>
</protein>
<comment type="caution">
    <text evidence="1">The sequence shown here is derived from an EMBL/GenBank/DDBJ whole genome shotgun (WGS) entry which is preliminary data.</text>
</comment>
<organism evidence="1 2">
    <name type="scientific">Ceratitis capitata</name>
    <name type="common">Mediterranean fruit fly</name>
    <name type="synonym">Tephritis capitata</name>
    <dbReference type="NCBI Taxonomy" id="7213"/>
    <lineage>
        <taxon>Eukaryota</taxon>
        <taxon>Metazoa</taxon>
        <taxon>Ecdysozoa</taxon>
        <taxon>Arthropoda</taxon>
        <taxon>Hexapoda</taxon>
        <taxon>Insecta</taxon>
        <taxon>Pterygota</taxon>
        <taxon>Neoptera</taxon>
        <taxon>Endopterygota</taxon>
        <taxon>Diptera</taxon>
        <taxon>Brachycera</taxon>
        <taxon>Muscomorpha</taxon>
        <taxon>Tephritoidea</taxon>
        <taxon>Tephritidae</taxon>
        <taxon>Ceratitis</taxon>
        <taxon>Ceratitis</taxon>
    </lineage>
</organism>
<sequence length="91" mass="10799">MRARFLSQIFLLSADEWLVFVLFFFVLVSTQCCATNTNSVNSAKTTKNIYFNLVNFKGVRRWKKVKKLCVKKWKLAHLLVDNKEMVYKYQP</sequence>
<reference evidence="1" key="1">
    <citation type="submission" date="2020-11" db="EMBL/GenBank/DDBJ databases">
        <authorList>
            <person name="Whitehead M."/>
        </authorList>
    </citation>
    <scope>NUCLEOTIDE SEQUENCE</scope>
    <source>
        <strain evidence="1">EGII</strain>
    </source>
</reference>
<evidence type="ECO:0000313" key="1">
    <source>
        <dbReference type="EMBL" id="CAD6993063.1"/>
    </source>
</evidence>
<accession>A0A811U6Q8</accession>
<name>A0A811U6Q8_CERCA</name>